<dbReference type="Gramene" id="AUR62012058-RA">
    <property type="protein sequence ID" value="AUR62012058-RA:cds"/>
    <property type="gene ID" value="AUR62012058"/>
</dbReference>
<protein>
    <submittedName>
        <fullName evidence="2">Uncharacterized protein</fullName>
    </submittedName>
</protein>
<feature type="compositionally biased region" description="Basic and acidic residues" evidence="1">
    <location>
        <begin position="18"/>
        <end position="27"/>
    </location>
</feature>
<feature type="compositionally biased region" description="Polar residues" evidence="1">
    <location>
        <begin position="58"/>
        <end position="77"/>
    </location>
</feature>
<dbReference type="PANTHER" id="PTHR34055">
    <property type="entry name" value="OS09G0491596 PROTEIN"/>
    <property type="match status" value="1"/>
</dbReference>
<reference evidence="2" key="2">
    <citation type="submission" date="2021-03" db="UniProtKB">
        <authorList>
            <consortium name="EnsemblPlants"/>
        </authorList>
    </citation>
    <scope>IDENTIFICATION</scope>
</reference>
<proteinExistence type="predicted"/>
<feature type="region of interest" description="Disordered" evidence="1">
    <location>
        <begin position="117"/>
        <end position="137"/>
    </location>
</feature>
<accession>A0A803LFV2</accession>
<feature type="region of interest" description="Disordered" evidence="1">
    <location>
        <begin position="1"/>
        <end position="103"/>
    </location>
</feature>
<dbReference type="OrthoDB" id="693270at2759"/>
<dbReference type="OMA" id="SMGFRQI"/>
<dbReference type="EnsemblPlants" id="AUR62012058-RA">
    <property type="protein sequence ID" value="AUR62012058-RA:cds"/>
    <property type="gene ID" value="AUR62012058"/>
</dbReference>
<dbReference type="AlphaFoldDB" id="A0A803LFV2"/>
<dbReference type="KEGG" id="cqi:110734538"/>
<dbReference type="PANTHER" id="PTHR34055:SF1">
    <property type="entry name" value="EXPRESSED PROTEIN"/>
    <property type="match status" value="1"/>
</dbReference>
<sequence>MVRGRGKGKKQTAVTAHNDVENAKDENIPASKRRGRPQKPLKDEVEDVESAKIANGEENANSSMTSRSSKGQFTAVSGTKRKNSSQVLENLDSIKEKNGAEAKSITEGFVKSVGFRQIGSRRKSKPHRAAEVGVKCK</sequence>
<evidence type="ECO:0000256" key="1">
    <source>
        <dbReference type="SAM" id="MobiDB-lite"/>
    </source>
</evidence>
<dbReference type="GeneID" id="110734538"/>
<name>A0A803LFV2_CHEQI</name>
<evidence type="ECO:0000313" key="2">
    <source>
        <dbReference type="EnsemblPlants" id="AUR62012058-RA:cds"/>
    </source>
</evidence>
<keyword evidence="3" id="KW-1185">Reference proteome</keyword>
<organism evidence="2 3">
    <name type="scientific">Chenopodium quinoa</name>
    <name type="common">Quinoa</name>
    <dbReference type="NCBI Taxonomy" id="63459"/>
    <lineage>
        <taxon>Eukaryota</taxon>
        <taxon>Viridiplantae</taxon>
        <taxon>Streptophyta</taxon>
        <taxon>Embryophyta</taxon>
        <taxon>Tracheophyta</taxon>
        <taxon>Spermatophyta</taxon>
        <taxon>Magnoliopsida</taxon>
        <taxon>eudicotyledons</taxon>
        <taxon>Gunneridae</taxon>
        <taxon>Pentapetalae</taxon>
        <taxon>Caryophyllales</taxon>
        <taxon>Chenopodiaceae</taxon>
        <taxon>Chenopodioideae</taxon>
        <taxon>Atripliceae</taxon>
        <taxon>Chenopodium</taxon>
    </lineage>
</organism>
<feature type="compositionally biased region" description="Basic residues" evidence="1">
    <location>
        <begin position="1"/>
        <end position="10"/>
    </location>
</feature>
<reference evidence="2" key="1">
    <citation type="journal article" date="2017" name="Nature">
        <title>The genome of Chenopodium quinoa.</title>
        <authorList>
            <person name="Jarvis D.E."/>
            <person name="Ho Y.S."/>
            <person name="Lightfoot D.J."/>
            <person name="Schmoeckel S.M."/>
            <person name="Li B."/>
            <person name="Borm T.J.A."/>
            <person name="Ohyanagi H."/>
            <person name="Mineta K."/>
            <person name="Michell C.T."/>
            <person name="Saber N."/>
            <person name="Kharbatia N.M."/>
            <person name="Rupper R.R."/>
            <person name="Sharp A.R."/>
            <person name="Dally N."/>
            <person name="Boughton B.A."/>
            <person name="Woo Y.H."/>
            <person name="Gao G."/>
            <person name="Schijlen E.G.W.M."/>
            <person name="Guo X."/>
            <person name="Momin A.A."/>
            <person name="Negrao S."/>
            <person name="Al-Babili S."/>
            <person name="Gehring C."/>
            <person name="Roessner U."/>
            <person name="Jung C."/>
            <person name="Murphy K."/>
            <person name="Arold S.T."/>
            <person name="Gojobori T."/>
            <person name="van der Linden C.G."/>
            <person name="van Loo E.N."/>
            <person name="Jellen E.N."/>
            <person name="Maughan P.J."/>
            <person name="Tester M."/>
        </authorList>
    </citation>
    <scope>NUCLEOTIDE SEQUENCE [LARGE SCALE GENOMIC DNA]</scope>
    <source>
        <strain evidence="2">cv. PI 614886</strain>
    </source>
</reference>
<dbReference type="RefSeq" id="XP_021770400.1">
    <property type="nucleotide sequence ID" value="XM_021914708.1"/>
</dbReference>
<gene>
    <name evidence="2" type="primary">LOC110734538</name>
</gene>
<dbReference type="Proteomes" id="UP000596660">
    <property type="component" value="Unplaced"/>
</dbReference>
<evidence type="ECO:0000313" key="3">
    <source>
        <dbReference type="Proteomes" id="UP000596660"/>
    </source>
</evidence>